<evidence type="ECO:0000256" key="1">
    <source>
        <dbReference type="ARBA" id="ARBA00004141"/>
    </source>
</evidence>
<evidence type="ECO:0000256" key="4">
    <source>
        <dbReference type="ARBA" id="ARBA00023136"/>
    </source>
</evidence>
<organism evidence="6">
    <name type="scientific">Rhizophora mucronata</name>
    <name type="common">Asiatic mangrove</name>
    <dbReference type="NCBI Taxonomy" id="61149"/>
    <lineage>
        <taxon>Eukaryota</taxon>
        <taxon>Viridiplantae</taxon>
        <taxon>Streptophyta</taxon>
        <taxon>Embryophyta</taxon>
        <taxon>Tracheophyta</taxon>
        <taxon>Spermatophyta</taxon>
        <taxon>Magnoliopsida</taxon>
        <taxon>eudicotyledons</taxon>
        <taxon>Gunneridae</taxon>
        <taxon>Pentapetalae</taxon>
        <taxon>rosids</taxon>
        <taxon>fabids</taxon>
        <taxon>Malpighiales</taxon>
        <taxon>Rhizophoraceae</taxon>
        <taxon>Rhizophora</taxon>
    </lineage>
</organism>
<feature type="transmembrane region" description="Helical" evidence="5">
    <location>
        <begin position="30"/>
        <end position="52"/>
    </location>
</feature>
<accession>A0A2P2KA21</accession>
<sequence>MIPHILVQAVFGNLVTFVVMAWCIVKKGPVFVATFKPLGIAIAALLGVFFLGDTLHVGRSVLCSYQALRFHSMFGIEP</sequence>
<keyword evidence="4 5" id="KW-0472">Membrane</keyword>
<reference evidence="6" key="1">
    <citation type="submission" date="2018-02" db="EMBL/GenBank/DDBJ databases">
        <title>Rhizophora mucronata_Transcriptome.</title>
        <authorList>
            <person name="Meera S.P."/>
            <person name="Sreeshan A."/>
            <person name="Augustine A."/>
        </authorList>
    </citation>
    <scope>NUCLEOTIDE SEQUENCE</scope>
    <source>
        <tissue evidence="6">Leaf</tissue>
    </source>
</reference>
<dbReference type="GO" id="GO:0016020">
    <property type="term" value="C:membrane"/>
    <property type="evidence" value="ECO:0007669"/>
    <property type="project" value="InterPro"/>
</dbReference>
<dbReference type="EMBL" id="GGEC01022067">
    <property type="protein sequence ID" value="MBX02551.1"/>
    <property type="molecule type" value="Transcribed_RNA"/>
</dbReference>
<dbReference type="PANTHER" id="PTHR31218">
    <property type="entry name" value="WAT1-RELATED PROTEIN"/>
    <property type="match status" value="1"/>
</dbReference>
<protein>
    <submittedName>
        <fullName evidence="6">WAT1-related protein At3g28050-like isoform X1</fullName>
    </submittedName>
</protein>
<dbReference type="AlphaFoldDB" id="A0A2P2KA21"/>
<comment type="subcellular location">
    <subcellularLocation>
        <location evidence="1">Membrane</location>
        <topology evidence="1">Multi-pass membrane protein</topology>
    </subcellularLocation>
</comment>
<proteinExistence type="predicted"/>
<evidence type="ECO:0000256" key="2">
    <source>
        <dbReference type="ARBA" id="ARBA00022692"/>
    </source>
</evidence>
<dbReference type="InterPro" id="IPR030184">
    <property type="entry name" value="WAT1-related"/>
</dbReference>
<dbReference type="InterPro" id="IPR037185">
    <property type="entry name" value="EmrE-like"/>
</dbReference>
<evidence type="ECO:0000256" key="3">
    <source>
        <dbReference type="ARBA" id="ARBA00022989"/>
    </source>
</evidence>
<name>A0A2P2KA21_RHIMU</name>
<feature type="transmembrane region" description="Helical" evidence="5">
    <location>
        <begin position="6"/>
        <end position="25"/>
    </location>
</feature>
<dbReference type="SUPFAM" id="SSF103481">
    <property type="entry name" value="Multidrug resistance efflux transporter EmrE"/>
    <property type="match status" value="1"/>
</dbReference>
<evidence type="ECO:0000256" key="5">
    <source>
        <dbReference type="SAM" id="Phobius"/>
    </source>
</evidence>
<evidence type="ECO:0000313" key="6">
    <source>
        <dbReference type="EMBL" id="MBX02551.1"/>
    </source>
</evidence>
<dbReference type="GO" id="GO:0022857">
    <property type="term" value="F:transmembrane transporter activity"/>
    <property type="evidence" value="ECO:0007669"/>
    <property type="project" value="InterPro"/>
</dbReference>
<keyword evidence="2 5" id="KW-0812">Transmembrane</keyword>
<keyword evidence="3 5" id="KW-1133">Transmembrane helix</keyword>